<proteinExistence type="inferred from homology"/>
<keyword evidence="5" id="KW-1185">Reference proteome</keyword>
<gene>
    <name evidence="4" type="ORF">GGR27_003719</name>
</gene>
<evidence type="ECO:0000256" key="2">
    <source>
        <dbReference type="ARBA" id="ARBA00023002"/>
    </source>
</evidence>
<evidence type="ECO:0000313" key="4">
    <source>
        <dbReference type="EMBL" id="NJC28198.1"/>
    </source>
</evidence>
<dbReference type="CDD" id="cd05374">
    <property type="entry name" value="17beta-HSD-like_SDR_c"/>
    <property type="match status" value="1"/>
</dbReference>
<protein>
    <submittedName>
        <fullName evidence="4">Uncharacterized protein</fullName>
    </submittedName>
</protein>
<accession>A0ABX0XH54</accession>
<keyword evidence="2" id="KW-0560">Oxidoreductase</keyword>
<evidence type="ECO:0000256" key="3">
    <source>
        <dbReference type="RuleBase" id="RU000363"/>
    </source>
</evidence>
<dbReference type="Gene3D" id="3.40.50.720">
    <property type="entry name" value="NAD(P)-binding Rossmann-like Domain"/>
    <property type="match status" value="1"/>
</dbReference>
<reference evidence="4 5" key="1">
    <citation type="submission" date="2020-03" db="EMBL/GenBank/DDBJ databases">
        <title>Genomic Encyclopedia of Type Strains, Phase IV (KMG-IV): sequencing the most valuable type-strain genomes for metagenomic binning, comparative biology and taxonomic classification.</title>
        <authorList>
            <person name="Goeker M."/>
        </authorList>
    </citation>
    <scope>NUCLEOTIDE SEQUENCE [LARGE SCALE GENOMIC DNA]</scope>
    <source>
        <strain evidence="4 5">DSM 105096</strain>
    </source>
</reference>
<dbReference type="Pfam" id="PF00106">
    <property type="entry name" value="adh_short"/>
    <property type="match status" value="1"/>
</dbReference>
<comment type="similarity">
    <text evidence="1 3">Belongs to the short-chain dehydrogenases/reductases (SDR) family.</text>
</comment>
<evidence type="ECO:0000313" key="5">
    <source>
        <dbReference type="Proteomes" id="UP000770785"/>
    </source>
</evidence>
<dbReference type="InterPro" id="IPR002347">
    <property type="entry name" value="SDR_fam"/>
</dbReference>
<dbReference type="InterPro" id="IPR020904">
    <property type="entry name" value="Sc_DH/Rdtase_CS"/>
</dbReference>
<evidence type="ECO:0000256" key="1">
    <source>
        <dbReference type="ARBA" id="ARBA00006484"/>
    </source>
</evidence>
<dbReference type="EMBL" id="JAATJH010000009">
    <property type="protein sequence ID" value="NJC28198.1"/>
    <property type="molecule type" value="Genomic_DNA"/>
</dbReference>
<sequence length="276" mass="29881">MTILLTGISTGIGRATAEKLLAAGHTIFGSTRKVEDFAELAAHANFTGLVFDVTDRAAIQAGIAKIKTAGPLHAVVNNAGIAVTGPLETLAEDQYRKQFEVNVFGALAVAQEALPLLHAARESGQTNVKIINVSSVSGYLSSPFTSIYSASKFAIEAITDGMRRELMPFGIDVISIAPGPVKTPIWGKGKLQTAAYEDNRYSGMLARLDTYTENANAGGLEPAVVAAAILKALEDHRPRPDQLIMKRGWMAKLVLRLPKRLQDKLIRRNLDRDRRY</sequence>
<dbReference type="SUPFAM" id="SSF51735">
    <property type="entry name" value="NAD(P)-binding Rossmann-fold domains"/>
    <property type="match status" value="1"/>
</dbReference>
<dbReference type="InterPro" id="IPR036291">
    <property type="entry name" value="NAD(P)-bd_dom_sf"/>
</dbReference>
<dbReference type="PRINTS" id="PR00081">
    <property type="entry name" value="GDHRDH"/>
</dbReference>
<dbReference type="InterPro" id="IPR051911">
    <property type="entry name" value="SDR_oxidoreductase"/>
</dbReference>
<name>A0ABX0XH54_9BACT</name>
<dbReference type="RefSeq" id="WP_168039974.1">
    <property type="nucleotide sequence ID" value="NZ_JAATJH010000009.1"/>
</dbReference>
<dbReference type="PROSITE" id="PS00061">
    <property type="entry name" value="ADH_SHORT"/>
    <property type="match status" value="1"/>
</dbReference>
<dbReference type="PANTHER" id="PTHR43976">
    <property type="entry name" value="SHORT CHAIN DEHYDROGENASE"/>
    <property type="match status" value="1"/>
</dbReference>
<comment type="caution">
    <text evidence="4">The sequence shown here is derived from an EMBL/GenBank/DDBJ whole genome shotgun (WGS) entry which is preliminary data.</text>
</comment>
<organism evidence="4 5">
    <name type="scientific">Neolewinella antarctica</name>
    <dbReference type="NCBI Taxonomy" id="442734"/>
    <lineage>
        <taxon>Bacteria</taxon>
        <taxon>Pseudomonadati</taxon>
        <taxon>Bacteroidota</taxon>
        <taxon>Saprospiria</taxon>
        <taxon>Saprospirales</taxon>
        <taxon>Lewinellaceae</taxon>
        <taxon>Neolewinella</taxon>
    </lineage>
</organism>
<dbReference type="Proteomes" id="UP000770785">
    <property type="component" value="Unassembled WGS sequence"/>
</dbReference>
<dbReference type="PANTHER" id="PTHR43976:SF16">
    <property type="entry name" value="SHORT-CHAIN DEHYDROGENASE_REDUCTASE FAMILY PROTEIN"/>
    <property type="match status" value="1"/>
</dbReference>
<dbReference type="PRINTS" id="PR00080">
    <property type="entry name" value="SDRFAMILY"/>
</dbReference>